<comment type="caution">
    <text evidence="1">The sequence shown here is derived from an EMBL/GenBank/DDBJ whole genome shotgun (WGS) entry which is preliminary data.</text>
</comment>
<evidence type="ECO:0000313" key="2">
    <source>
        <dbReference type="Proteomes" id="UP000075666"/>
    </source>
</evidence>
<proteinExistence type="predicted"/>
<protein>
    <submittedName>
        <fullName evidence="1">Uncharacterized protein</fullName>
    </submittedName>
</protein>
<sequence>MAKKKKILFFSDFGVDWILHTSEAAVAEFVTTKCGQVPT</sequence>
<organism evidence="1 2">
    <name type="scientific">Heyndrickxia sporothermodurans</name>
    <dbReference type="NCBI Taxonomy" id="46224"/>
    <lineage>
        <taxon>Bacteria</taxon>
        <taxon>Bacillati</taxon>
        <taxon>Bacillota</taxon>
        <taxon>Bacilli</taxon>
        <taxon>Bacillales</taxon>
        <taxon>Bacillaceae</taxon>
        <taxon>Heyndrickxia</taxon>
    </lineage>
</organism>
<dbReference type="PATRIC" id="fig|46224.3.peg.3555"/>
<name>A0A150KT56_9BACI</name>
<dbReference type="STRING" id="46224.B4102_3413"/>
<keyword evidence="2" id="KW-1185">Reference proteome</keyword>
<evidence type="ECO:0000313" key="1">
    <source>
        <dbReference type="EMBL" id="KYD03250.1"/>
    </source>
</evidence>
<dbReference type="Proteomes" id="UP000075666">
    <property type="component" value="Unassembled WGS sequence"/>
</dbReference>
<dbReference type="EMBL" id="LQYN01000070">
    <property type="protein sequence ID" value="KYD03250.1"/>
    <property type="molecule type" value="Genomic_DNA"/>
</dbReference>
<dbReference type="AlphaFoldDB" id="A0A150KT56"/>
<reference evidence="1 2" key="1">
    <citation type="submission" date="2016-01" db="EMBL/GenBank/DDBJ databases">
        <title>Genome Sequences of Twelve Sporeforming Bacillus Species Isolated from Foods.</title>
        <authorList>
            <person name="Berendsen E.M."/>
            <person name="Wells-Bennik M.H."/>
            <person name="Krawcyk A.O."/>
            <person name="De Jong A."/>
            <person name="Holsappel S."/>
            <person name="Eijlander R.T."/>
            <person name="Kuipers O.P."/>
        </authorList>
    </citation>
    <scope>NUCLEOTIDE SEQUENCE [LARGE SCALE GENOMIC DNA]</scope>
    <source>
        <strain evidence="1 2">B4102</strain>
    </source>
</reference>
<gene>
    <name evidence="1" type="ORF">B4102_3413</name>
</gene>
<accession>A0A150KT56</accession>